<evidence type="ECO:0000313" key="4">
    <source>
        <dbReference type="Proteomes" id="UP000541181"/>
    </source>
</evidence>
<name>A0A7K5G7X0_9AVES</name>
<dbReference type="OrthoDB" id="9949622at2759"/>
<proteinExistence type="predicted"/>
<feature type="non-terminal residue" evidence="3">
    <location>
        <position position="1"/>
    </location>
</feature>
<accession>A0A7K5G7X0</accession>
<dbReference type="AlphaFoldDB" id="A0A7K5G7X0"/>
<evidence type="ECO:0000313" key="3">
    <source>
        <dbReference type="EMBL" id="NWS53103.1"/>
    </source>
</evidence>
<keyword evidence="4" id="KW-1185">Reference proteome</keyword>
<dbReference type="InterPro" id="IPR039465">
    <property type="entry name" value="IL-17_rcpt-like"/>
</dbReference>
<gene>
    <name evidence="3" type="primary">Il17rc_0</name>
    <name evidence="3" type="ORF">CHUBUR_R03172</name>
</gene>
<comment type="caution">
    <text evidence="3">The sequence shown here is derived from an EMBL/GenBank/DDBJ whole genome shotgun (WGS) entry which is preliminary data.</text>
</comment>
<dbReference type="GO" id="GO:0030368">
    <property type="term" value="F:interleukin-17 receptor activity"/>
    <property type="evidence" value="ECO:0007669"/>
    <property type="project" value="InterPro"/>
</dbReference>
<feature type="transmembrane region" description="Helical" evidence="2">
    <location>
        <begin position="12"/>
        <end position="30"/>
    </location>
</feature>
<protein>
    <submittedName>
        <fullName evidence="3">I17RC protein</fullName>
    </submittedName>
</protein>
<dbReference type="PANTHER" id="PTHR15583:SF12">
    <property type="entry name" value="INTERLEUKIN-17 RECEPTOR C"/>
    <property type="match status" value="1"/>
</dbReference>
<dbReference type="Proteomes" id="UP000541181">
    <property type="component" value="Unassembled WGS sequence"/>
</dbReference>
<dbReference type="PANTHER" id="PTHR15583">
    <property type="entry name" value="INTERLEUKIN-17 RECEPTOR"/>
    <property type="match status" value="1"/>
</dbReference>
<keyword evidence="2" id="KW-1133">Transmembrane helix</keyword>
<keyword evidence="1" id="KW-0732">Signal</keyword>
<organism evidence="3 4">
    <name type="scientific">Chunga burmeisteri</name>
    <name type="common">Black-legged seriema</name>
    <dbReference type="NCBI Taxonomy" id="1352770"/>
    <lineage>
        <taxon>Eukaryota</taxon>
        <taxon>Metazoa</taxon>
        <taxon>Chordata</taxon>
        <taxon>Craniata</taxon>
        <taxon>Vertebrata</taxon>
        <taxon>Euteleostomi</taxon>
        <taxon>Archelosauria</taxon>
        <taxon>Archosauria</taxon>
        <taxon>Dinosauria</taxon>
        <taxon>Saurischia</taxon>
        <taxon>Theropoda</taxon>
        <taxon>Coelurosauria</taxon>
        <taxon>Aves</taxon>
        <taxon>Neognathae</taxon>
        <taxon>Neoaves</taxon>
        <taxon>Telluraves</taxon>
        <taxon>Australaves</taxon>
        <taxon>Cariamiformes</taxon>
        <taxon>Cariamidae</taxon>
        <taxon>Chunga</taxon>
    </lineage>
</organism>
<reference evidence="3 4" key="1">
    <citation type="submission" date="2019-09" db="EMBL/GenBank/DDBJ databases">
        <title>Bird 10,000 Genomes (B10K) Project - Family phase.</title>
        <authorList>
            <person name="Zhang G."/>
        </authorList>
    </citation>
    <scope>NUCLEOTIDE SEQUENCE [LARGE SCALE GENOMIC DNA]</scope>
    <source>
        <strain evidence="3">B10K-CU-031-22</strain>
    </source>
</reference>
<keyword evidence="2" id="KW-0472">Membrane</keyword>
<evidence type="ECO:0000256" key="2">
    <source>
        <dbReference type="SAM" id="Phobius"/>
    </source>
</evidence>
<keyword evidence="2" id="KW-0812">Transmembrane</keyword>
<evidence type="ECO:0000256" key="1">
    <source>
        <dbReference type="ARBA" id="ARBA00022729"/>
    </source>
</evidence>
<dbReference type="Gene3D" id="3.40.50.11530">
    <property type="match status" value="1"/>
</dbReference>
<feature type="non-terminal residue" evidence="3">
    <location>
        <position position="120"/>
    </location>
</feature>
<sequence>SCPADLRARWALAWLGVLLGAACLLLLLLLKKEDVKGPLRGRRALLVHAVEPVAERAACALMAALRQLGLAVVAAPGGGSGVAAWGPLPWLHAQHHRALRDGDTIILLLSPVAVAATHQW</sequence>
<dbReference type="EMBL" id="VZRC01000047">
    <property type="protein sequence ID" value="NWS53103.1"/>
    <property type="molecule type" value="Genomic_DNA"/>
</dbReference>